<feature type="transmembrane region" description="Helical" evidence="1">
    <location>
        <begin position="80"/>
        <end position="106"/>
    </location>
</feature>
<feature type="transmembrane region" description="Helical" evidence="1">
    <location>
        <begin position="51"/>
        <end position="68"/>
    </location>
</feature>
<protein>
    <submittedName>
        <fullName evidence="2">Uncharacterized protein</fullName>
    </submittedName>
</protein>
<proteinExistence type="predicted"/>
<name>A0ABX0XRW5_9ACTN</name>
<dbReference type="RefSeq" id="WP_167923613.1">
    <property type="nucleotide sequence ID" value="NZ_JAATVY010000002.1"/>
</dbReference>
<feature type="transmembrane region" description="Helical" evidence="1">
    <location>
        <begin position="21"/>
        <end position="39"/>
    </location>
</feature>
<evidence type="ECO:0000313" key="2">
    <source>
        <dbReference type="EMBL" id="NJC68698.1"/>
    </source>
</evidence>
<keyword evidence="1" id="KW-0812">Transmembrane</keyword>
<feature type="transmembrane region" description="Helical" evidence="1">
    <location>
        <begin position="112"/>
        <end position="135"/>
    </location>
</feature>
<evidence type="ECO:0000256" key="1">
    <source>
        <dbReference type="SAM" id="Phobius"/>
    </source>
</evidence>
<evidence type="ECO:0000313" key="3">
    <source>
        <dbReference type="Proteomes" id="UP000722989"/>
    </source>
</evidence>
<keyword evidence="3" id="KW-1185">Reference proteome</keyword>
<accession>A0ABX0XRW5</accession>
<comment type="caution">
    <text evidence="2">The sequence shown here is derived from an EMBL/GenBank/DDBJ whole genome shotgun (WGS) entry which is preliminary data.</text>
</comment>
<keyword evidence="1" id="KW-0472">Membrane</keyword>
<dbReference type="Proteomes" id="UP000722989">
    <property type="component" value="Unassembled WGS sequence"/>
</dbReference>
<keyword evidence="1" id="KW-1133">Transmembrane helix</keyword>
<reference evidence="2 3" key="1">
    <citation type="submission" date="2020-03" db="EMBL/GenBank/DDBJ databases">
        <title>WGS of the type strain of Planosporangium spp.</title>
        <authorList>
            <person name="Thawai C."/>
        </authorList>
    </citation>
    <scope>NUCLEOTIDE SEQUENCE [LARGE SCALE GENOMIC DNA]</scope>
    <source>
        <strain evidence="2 3">TBRC 5610</strain>
    </source>
</reference>
<gene>
    <name evidence="2" type="ORF">HC031_03000</name>
</gene>
<dbReference type="EMBL" id="JAATVY010000002">
    <property type="protein sequence ID" value="NJC68698.1"/>
    <property type="molecule type" value="Genomic_DNA"/>
</dbReference>
<sequence length="141" mass="14943">MSETTFPRRDSDGRVIRLTELLAWVAVGLLIGFVVLLLIDGLSSLLRLGRFGQLSGWLAGILPVWLFVEEFRAWHSVAGRVGAALVSGVLAVVLGFAAALAVSIALPPLGSGAIGAAISAFLYGALWYTGIRWLADRGVPR</sequence>
<organism evidence="2 3">
    <name type="scientific">Planosporangium thailandense</name>
    <dbReference type="NCBI Taxonomy" id="765197"/>
    <lineage>
        <taxon>Bacteria</taxon>
        <taxon>Bacillati</taxon>
        <taxon>Actinomycetota</taxon>
        <taxon>Actinomycetes</taxon>
        <taxon>Micromonosporales</taxon>
        <taxon>Micromonosporaceae</taxon>
        <taxon>Planosporangium</taxon>
    </lineage>
</organism>